<evidence type="ECO:0000256" key="2">
    <source>
        <dbReference type="ARBA" id="ARBA00022801"/>
    </source>
</evidence>
<dbReference type="InterPro" id="IPR015500">
    <property type="entry name" value="Peptidase_S8_subtilisin-rel"/>
</dbReference>
<evidence type="ECO:0000256" key="1">
    <source>
        <dbReference type="ARBA" id="ARBA00022670"/>
    </source>
</evidence>
<dbReference type="InterPro" id="IPR036852">
    <property type="entry name" value="Peptidase_S8/S53_dom_sf"/>
</dbReference>
<accession>A0ABR9CNS0</accession>
<comment type="caution">
    <text evidence="7">The sequence shown here is derived from an EMBL/GenBank/DDBJ whole genome shotgun (WGS) entry which is preliminary data.</text>
</comment>
<keyword evidence="2 4" id="KW-0378">Hydrolase</keyword>
<dbReference type="SUPFAM" id="SSF52743">
    <property type="entry name" value="Subtilisin-like"/>
    <property type="match status" value="1"/>
</dbReference>
<reference evidence="8" key="1">
    <citation type="submission" date="2020-09" db="EMBL/GenBank/DDBJ databases">
        <title>The genome sequence of strain Labrenzia suaedae 4C16A.</title>
        <authorList>
            <person name="Liu Y."/>
        </authorList>
    </citation>
    <scope>NUCLEOTIDE SEQUENCE [LARGE SCALE GENOMIC DNA]</scope>
    <source>
        <strain evidence="8">4C16A</strain>
    </source>
</reference>
<dbReference type="PANTHER" id="PTHR42884:SF14">
    <property type="entry name" value="NEUROENDOCRINE CONVERTASE 1"/>
    <property type="match status" value="1"/>
</dbReference>
<dbReference type="EMBL" id="JACYXI010000005">
    <property type="protein sequence ID" value="MBD8891911.1"/>
    <property type="molecule type" value="Genomic_DNA"/>
</dbReference>
<evidence type="ECO:0000256" key="4">
    <source>
        <dbReference type="PROSITE-ProRule" id="PRU01240"/>
    </source>
</evidence>
<gene>
    <name evidence="7" type="ORF">IG616_10150</name>
</gene>
<dbReference type="Pfam" id="PF00082">
    <property type="entry name" value="Peptidase_S8"/>
    <property type="match status" value="1"/>
</dbReference>
<dbReference type="PANTHER" id="PTHR42884">
    <property type="entry name" value="PROPROTEIN CONVERTASE SUBTILISIN/KEXIN-RELATED"/>
    <property type="match status" value="1"/>
</dbReference>
<proteinExistence type="inferred from homology"/>
<keyword evidence="3 4" id="KW-0720">Serine protease</keyword>
<keyword evidence="1 4" id="KW-0645">Protease</keyword>
<protein>
    <submittedName>
        <fullName evidence="7">S8 family serine peptidase</fullName>
    </submittedName>
</protein>
<feature type="domain" description="Peptidase S8/S53" evidence="6">
    <location>
        <begin position="213"/>
        <end position="530"/>
    </location>
</feature>
<dbReference type="PROSITE" id="PS51892">
    <property type="entry name" value="SUBTILASE"/>
    <property type="match status" value="1"/>
</dbReference>
<dbReference type="InterPro" id="IPR023828">
    <property type="entry name" value="Peptidase_S8_Ser-AS"/>
</dbReference>
<dbReference type="InterPro" id="IPR023827">
    <property type="entry name" value="Peptidase_S8_Asp-AS"/>
</dbReference>
<keyword evidence="8" id="KW-1185">Reference proteome</keyword>
<feature type="active site" description="Charge relay system" evidence="4">
    <location>
        <position position="492"/>
    </location>
</feature>
<dbReference type="PROSITE" id="PS00138">
    <property type="entry name" value="SUBTILASE_SER"/>
    <property type="match status" value="1"/>
</dbReference>
<evidence type="ECO:0000256" key="3">
    <source>
        <dbReference type="ARBA" id="ARBA00022825"/>
    </source>
</evidence>
<dbReference type="InterPro" id="IPR000209">
    <property type="entry name" value="Peptidase_S8/S53_dom"/>
</dbReference>
<evidence type="ECO:0000313" key="7">
    <source>
        <dbReference type="EMBL" id="MBD8891911.1"/>
    </source>
</evidence>
<dbReference type="PRINTS" id="PR00723">
    <property type="entry name" value="SUBTILISIN"/>
</dbReference>
<evidence type="ECO:0000313" key="8">
    <source>
        <dbReference type="Proteomes" id="UP000632063"/>
    </source>
</evidence>
<evidence type="ECO:0000259" key="6">
    <source>
        <dbReference type="Pfam" id="PF00082"/>
    </source>
</evidence>
<evidence type="ECO:0000256" key="5">
    <source>
        <dbReference type="RuleBase" id="RU003355"/>
    </source>
</evidence>
<dbReference type="PROSITE" id="PS00136">
    <property type="entry name" value="SUBTILASE_ASP"/>
    <property type="match status" value="1"/>
</dbReference>
<feature type="active site" description="Charge relay system" evidence="4">
    <location>
        <position position="271"/>
    </location>
</feature>
<name>A0ABR9CNS0_9HYPH</name>
<dbReference type="Gene3D" id="3.40.50.200">
    <property type="entry name" value="Peptidase S8/S53 domain"/>
    <property type="match status" value="1"/>
</dbReference>
<sequence>MTETVRLGGVDIPIRRRDDRVLCVQDPAARAANWPAELIAPEKIGRSQRLSFVPVERSLDKTSRLLAETGAPGHFVVAYEFDEPGYRVPFLANGKINMRFRPDVSPERIDEILEETGLQIARRHPGDILVCQAHGKGVQDPVSIATSLLDKPELEFVEPDFVPQDEPSDRRSFSGPAYDCQWHLHGRHPSLGIDSAVNIDAEAAWRLNGYGSEDIIIAVMDDGFDLTNPDLQNGVADPSDFLPGFYQAEPGAEIAPADLEPWAERDLVNYHGTPCAGIAIGRGSEVAGVAPGCRWMPVRFAIGDTDQETILAILSYISARADVLSCSWASKPSSFARLSSTADLVMGEIAASGGRRGKGLVIVFAAGNDDLPTRLSAADNPDGFHYYQRGKPTGPFFRQKDIYANWVNQADVISVGAVSHRGRKSLYSNWGSDIHVVAPSDNFHPRHLSTRSDYGSINIATTDNENHGLGLKDVGFSNEEHGFITYGMGGTSAAAPMVAGVCALVLSADPALSAGEVKDIIARSASRSALDLQTDEDLLNNRHVGGAFDPDTGRSPWFGFGLINAADAVRLALEARIDTRITA</sequence>
<dbReference type="Proteomes" id="UP000632063">
    <property type="component" value="Unassembled WGS sequence"/>
</dbReference>
<feature type="active site" description="Charge relay system" evidence="4">
    <location>
        <position position="221"/>
    </location>
</feature>
<reference evidence="7 8" key="2">
    <citation type="journal article" date="2021" name="Int. J. Syst. Evol. Microbiol.">
        <title>Roseibium litorale sp. nov., isolated from a tidal flat sediment and proposal for the reclassification of Labrenzia polysiphoniae as Roseibium polysiphoniae comb. nov.</title>
        <authorList>
            <person name="Liu Y."/>
            <person name="Pei T."/>
            <person name="Du J."/>
            <person name="Chao M."/>
            <person name="Deng M.R."/>
            <person name="Zhu H."/>
        </authorList>
    </citation>
    <scope>NUCLEOTIDE SEQUENCE [LARGE SCALE GENOMIC DNA]</scope>
    <source>
        <strain evidence="7 8">4C16A</strain>
    </source>
</reference>
<dbReference type="RefSeq" id="WP_192148041.1">
    <property type="nucleotide sequence ID" value="NZ_JACYXI010000005.1"/>
</dbReference>
<comment type="similarity">
    <text evidence="4 5">Belongs to the peptidase S8 family.</text>
</comment>
<organism evidence="7 8">
    <name type="scientific">Roseibium litorale</name>
    <dbReference type="NCBI Taxonomy" id="2803841"/>
    <lineage>
        <taxon>Bacteria</taxon>
        <taxon>Pseudomonadati</taxon>
        <taxon>Pseudomonadota</taxon>
        <taxon>Alphaproteobacteria</taxon>
        <taxon>Hyphomicrobiales</taxon>
        <taxon>Stappiaceae</taxon>
        <taxon>Roseibium</taxon>
    </lineage>
</organism>